<feature type="compositionally biased region" description="Low complexity" evidence="1">
    <location>
        <begin position="163"/>
        <end position="175"/>
    </location>
</feature>
<dbReference type="EMBL" id="HBUE01051018">
    <property type="protein sequence ID" value="CAG6464424.1"/>
    <property type="molecule type" value="Transcribed_RNA"/>
</dbReference>
<evidence type="ECO:0000256" key="1">
    <source>
        <dbReference type="SAM" id="MobiDB-lite"/>
    </source>
</evidence>
<dbReference type="EMBL" id="HBUE01051015">
    <property type="protein sequence ID" value="CAG6464421.1"/>
    <property type="molecule type" value="Transcribed_RNA"/>
</dbReference>
<accession>A0A8D8AVC7</accession>
<proteinExistence type="predicted"/>
<evidence type="ECO:0000313" key="2">
    <source>
        <dbReference type="EMBL" id="CAG6464424.1"/>
    </source>
</evidence>
<sequence>MRWLHLPNEHLHPNLNPTDEQWFTKVRESTLNGTHRDVVILRRYESTPTVVQILEPGLAERFRAPRYVALHLDQVHRPRKQRIPMSSSTNVTRLELGRILGHTQHVVHPKVFILKWFSNPYKHLVLGICHLFPSVPNVAHSVRSLNLSANPLPIAPHPANKQRLPLLRNPSRSRPQQSLRTVRRHPHKLPLRTQHLVDLLQVFIATPRNTASLLLRVHPARSHGTYVKRPAQIATLTGLDGIRWNFTVTRPNPSQARVVIASLKNALTCRPVQRDVRSDVTETGQELHLVQNRWGNCINHF</sequence>
<protein>
    <submittedName>
        <fullName evidence="2">(northern house mosquito) hypothetical protein</fullName>
    </submittedName>
</protein>
<organism evidence="2">
    <name type="scientific">Culex pipiens</name>
    <name type="common">House mosquito</name>
    <dbReference type="NCBI Taxonomy" id="7175"/>
    <lineage>
        <taxon>Eukaryota</taxon>
        <taxon>Metazoa</taxon>
        <taxon>Ecdysozoa</taxon>
        <taxon>Arthropoda</taxon>
        <taxon>Hexapoda</taxon>
        <taxon>Insecta</taxon>
        <taxon>Pterygota</taxon>
        <taxon>Neoptera</taxon>
        <taxon>Endopterygota</taxon>
        <taxon>Diptera</taxon>
        <taxon>Nematocera</taxon>
        <taxon>Culicoidea</taxon>
        <taxon>Culicidae</taxon>
        <taxon>Culicinae</taxon>
        <taxon>Culicini</taxon>
        <taxon>Culex</taxon>
        <taxon>Culex</taxon>
    </lineage>
</organism>
<dbReference type="AlphaFoldDB" id="A0A8D8AVC7"/>
<reference evidence="2" key="1">
    <citation type="submission" date="2021-05" db="EMBL/GenBank/DDBJ databases">
        <authorList>
            <person name="Alioto T."/>
            <person name="Alioto T."/>
            <person name="Gomez Garrido J."/>
        </authorList>
    </citation>
    <scope>NUCLEOTIDE SEQUENCE</scope>
</reference>
<feature type="region of interest" description="Disordered" evidence="1">
    <location>
        <begin position="158"/>
        <end position="183"/>
    </location>
</feature>
<name>A0A8D8AVC7_CULPI</name>